<reference evidence="1 2" key="1">
    <citation type="submission" date="2014-06" db="EMBL/GenBank/DDBJ databases">
        <title>Evolutionary Origins and Diversification of the Mycorrhizal Mutualists.</title>
        <authorList>
            <consortium name="DOE Joint Genome Institute"/>
            <consortium name="Mycorrhizal Genomics Consortium"/>
            <person name="Kohler A."/>
            <person name="Kuo A."/>
            <person name="Nagy L.G."/>
            <person name="Floudas D."/>
            <person name="Copeland A."/>
            <person name="Barry K.W."/>
            <person name="Cichocki N."/>
            <person name="Veneault-Fourrey C."/>
            <person name="LaButti K."/>
            <person name="Lindquist E.A."/>
            <person name="Lipzen A."/>
            <person name="Lundell T."/>
            <person name="Morin E."/>
            <person name="Murat C."/>
            <person name="Riley R."/>
            <person name="Ohm R."/>
            <person name="Sun H."/>
            <person name="Tunlid A."/>
            <person name="Henrissat B."/>
            <person name="Grigoriev I.V."/>
            <person name="Hibbett D.S."/>
            <person name="Martin F."/>
        </authorList>
    </citation>
    <scope>NUCLEOTIDE SEQUENCE [LARGE SCALE GENOMIC DNA]</scope>
    <source>
        <strain evidence="1 2">SS14</strain>
    </source>
</reference>
<dbReference type="HOGENOM" id="CLU_687300_0_0_1"/>
<gene>
    <name evidence="1" type="ORF">M422DRAFT_39347</name>
</gene>
<accession>A0A0C9U4E9</accession>
<keyword evidence="2" id="KW-1185">Reference proteome</keyword>
<protein>
    <submittedName>
        <fullName evidence="1">Uncharacterized protein</fullName>
    </submittedName>
</protein>
<sequence length="401" mass="45367">MSLISLDGATIPENFPIHLSITRLAVDRCNPDEEGNTIAEIYDILYPLLVDPPKGEDVTVFVIKFHDLVNPSLYSSTFIRCLTPLFSTFCNLRQLKIEGCDEIDCISSGILESPICLPSLVDFTCDVRLDARLLAFLAANPSIKTLNYLGYDVNGTASTPLSSDILPNLERLEVDIMLFSYLLTGRPVWCAIPIAYQNAILYVVHTELLSLSQSTANGGIHAGGGVKTFALGAPVPLQLLHWAMPNLEDLTLNENEMDTVVNDDGLPPSIMTKYEYFARAESYAQYFMHFPLLRKFSVNCKVDWTANEQFHLIERWDQFGRRLEKVVFDCRSARLGGVELVVEAFREIPPNETTVWVRNPAVSIWETHWDYFWDEDEDEDEDEEEEHDRLASLLSDDLFSP</sequence>
<proteinExistence type="predicted"/>
<organism evidence="1 2">
    <name type="scientific">Sphaerobolus stellatus (strain SS14)</name>
    <dbReference type="NCBI Taxonomy" id="990650"/>
    <lineage>
        <taxon>Eukaryota</taxon>
        <taxon>Fungi</taxon>
        <taxon>Dikarya</taxon>
        <taxon>Basidiomycota</taxon>
        <taxon>Agaricomycotina</taxon>
        <taxon>Agaricomycetes</taxon>
        <taxon>Phallomycetidae</taxon>
        <taxon>Geastrales</taxon>
        <taxon>Sphaerobolaceae</taxon>
        <taxon>Sphaerobolus</taxon>
    </lineage>
</organism>
<dbReference type="EMBL" id="KN837554">
    <property type="protein sequence ID" value="KIJ23972.1"/>
    <property type="molecule type" value="Genomic_DNA"/>
</dbReference>
<evidence type="ECO:0000313" key="1">
    <source>
        <dbReference type="EMBL" id="KIJ23972.1"/>
    </source>
</evidence>
<evidence type="ECO:0000313" key="2">
    <source>
        <dbReference type="Proteomes" id="UP000054279"/>
    </source>
</evidence>
<dbReference type="AlphaFoldDB" id="A0A0C9U4E9"/>
<name>A0A0C9U4E9_SPHS4</name>
<dbReference type="Proteomes" id="UP000054279">
    <property type="component" value="Unassembled WGS sequence"/>
</dbReference>